<dbReference type="Proteomes" id="UP000440004">
    <property type="component" value="Unassembled WGS sequence"/>
</dbReference>
<reference evidence="4 5" key="1">
    <citation type="submission" date="2019-10" db="EMBL/GenBank/DDBJ databases">
        <title>Alkalibaculum tamaniensis sp.nov., a new alkaliphilic acetogen, isolated on methoxylated aromatics from a mud volcano.</title>
        <authorList>
            <person name="Khomyakova M.A."/>
            <person name="Merkel A.Y."/>
            <person name="Bonch-Osmolovskaya E.A."/>
            <person name="Slobodkin A.I."/>
        </authorList>
    </citation>
    <scope>NUCLEOTIDE SEQUENCE [LARGE SCALE GENOMIC DNA]</scope>
    <source>
        <strain evidence="4 5">M08DMB</strain>
    </source>
</reference>
<dbReference type="InterPro" id="IPR037233">
    <property type="entry name" value="CcmK-like_sf"/>
</dbReference>
<gene>
    <name evidence="4" type="ORF">GC105_06905</name>
</gene>
<dbReference type="InterPro" id="IPR000249">
    <property type="entry name" value="BMC_dom"/>
</dbReference>
<dbReference type="Pfam" id="PF00936">
    <property type="entry name" value="BMC"/>
    <property type="match status" value="1"/>
</dbReference>
<feature type="domain" description="Bacterial microcompartment" evidence="3">
    <location>
        <begin position="18"/>
        <end position="87"/>
    </location>
</feature>
<dbReference type="SMART" id="SM00877">
    <property type="entry name" value="BMC"/>
    <property type="match status" value="1"/>
</dbReference>
<evidence type="ECO:0000313" key="4">
    <source>
        <dbReference type="EMBL" id="MPW25514.1"/>
    </source>
</evidence>
<dbReference type="Gene3D" id="3.30.70.1710">
    <property type="match status" value="1"/>
</dbReference>
<keyword evidence="5" id="KW-1185">Reference proteome</keyword>
<evidence type="ECO:0000259" key="3">
    <source>
        <dbReference type="SMART" id="SM00877"/>
    </source>
</evidence>
<sequence>MLRDRSFSKDFFDNQLFDALGLIQGKLSEMILAADIAEKSASVKVLEIKGICPQHFTMIALLGDTSSVNVALESITKLFDERRKANVDRESDR</sequence>
<organism evidence="4 5">
    <name type="scientific">Alkalibaculum sporogenes</name>
    <dbReference type="NCBI Taxonomy" id="2655001"/>
    <lineage>
        <taxon>Bacteria</taxon>
        <taxon>Bacillati</taxon>
        <taxon>Bacillota</taxon>
        <taxon>Clostridia</taxon>
        <taxon>Eubacteriales</taxon>
        <taxon>Eubacteriaceae</taxon>
        <taxon>Alkalibaculum</taxon>
    </lineage>
</organism>
<dbReference type="AlphaFoldDB" id="A0A6A7K7X5"/>
<dbReference type="EMBL" id="WHNX01000008">
    <property type="protein sequence ID" value="MPW25514.1"/>
    <property type="molecule type" value="Genomic_DNA"/>
</dbReference>
<comment type="subcellular location">
    <subcellularLocation>
        <location evidence="1">Bacterial microcompartment</location>
    </subcellularLocation>
</comment>
<dbReference type="GO" id="GO:0031469">
    <property type="term" value="C:bacterial microcompartment"/>
    <property type="evidence" value="ECO:0007669"/>
    <property type="project" value="UniProtKB-SubCell"/>
</dbReference>
<keyword evidence="2" id="KW-1283">Bacterial microcompartment</keyword>
<comment type="caution">
    <text evidence="4">The sequence shown here is derived from an EMBL/GenBank/DDBJ whole genome shotgun (WGS) entry which is preliminary data.</text>
</comment>
<accession>A0A6A7K7X5</accession>
<name>A0A6A7K7X5_9FIRM</name>
<evidence type="ECO:0000313" key="5">
    <source>
        <dbReference type="Proteomes" id="UP000440004"/>
    </source>
</evidence>
<proteinExistence type="predicted"/>
<dbReference type="SUPFAM" id="SSF143414">
    <property type="entry name" value="CcmK-like"/>
    <property type="match status" value="1"/>
</dbReference>
<protein>
    <submittedName>
        <fullName evidence="4">BMC domain-containing protein</fullName>
    </submittedName>
</protein>
<evidence type="ECO:0000256" key="1">
    <source>
        <dbReference type="ARBA" id="ARBA00024322"/>
    </source>
</evidence>
<evidence type="ECO:0000256" key="2">
    <source>
        <dbReference type="ARBA" id="ARBA00024446"/>
    </source>
</evidence>